<organism evidence="1 2">
    <name type="scientific">Rhodothermus marinus (strain ATCC 43812 / DSM 4252 / R-10)</name>
    <name type="common">Rhodothermus obamensis</name>
    <dbReference type="NCBI Taxonomy" id="518766"/>
    <lineage>
        <taxon>Bacteria</taxon>
        <taxon>Pseudomonadati</taxon>
        <taxon>Rhodothermota</taxon>
        <taxon>Rhodothermia</taxon>
        <taxon>Rhodothermales</taxon>
        <taxon>Rhodothermaceae</taxon>
        <taxon>Rhodothermus</taxon>
    </lineage>
</organism>
<name>D0MKB0_RHOM4</name>
<accession>D0MKB0</accession>
<dbReference type="PROSITE" id="PS51257">
    <property type="entry name" value="PROKAR_LIPOPROTEIN"/>
    <property type="match status" value="1"/>
</dbReference>
<evidence type="ECO:0000313" key="2">
    <source>
        <dbReference type="Proteomes" id="UP000002221"/>
    </source>
</evidence>
<dbReference type="EMBL" id="CP001807">
    <property type="protein sequence ID" value="ACY48822.1"/>
    <property type="molecule type" value="Genomic_DNA"/>
</dbReference>
<reference evidence="1 2" key="1">
    <citation type="journal article" date="2009" name="Stand. Genomic Sci.">
        <title>Complete genome sequence of Rhodothermus marinus type strain (R-10).</title>
        <authorList>
            <person name="Nolan M."/>
            <person name="Tindall B.J."/>
            <person name="Pomrenke H."/>
            <person name="Lapidus A."/>
            <person name="Copeland A."/>
            <person name="Glavina Del Rio T."/>
            <person name="Lucas S."/>
            <person name="Chen F."/>
            <person name="Tice H."/>
            <person name="Cheng J.F."/>
            <person name="Saunders E."/>
            <person name="Han C."/>
            <person name="Bruce D."/>
            <person name="Goodwin L."/>
            <person name="Chain P."/>
            <person name="Pitluck S."/>
            <person name="Ovchinikova G."/>
            <person name="Pati A."/>
            <person name="Ivanova N."/>
            <person name="Mavromatis K."/>
            <person name="Chen A."/>
            <person name="Palaniappan K."/>
            <person name="Land M."/>
            <person name="Hauser L."/>
            <person name="Chang Y.J."/>
            <person name="Jeffries C.D."/>
            <person name="Brettin T."/>
            <person name="Goker M."/>
            <person name="Bristow J."/>
            <person name="Eisen J.A."/>
            <person name="Markowitz V."/>
            <person name="Hugenholtz P."/>
            <person name="Kyrpides N.C."/>
            <person name="Klenk H.P."/>
            <person name="Detter J.C."/>
        </authorList>
    </citation>
    <scope>NUCLEOTIDE SEQUENCE [LARGE SCALE GENOMIC DNA]</scope>
    <source>
        <strain evidence="2">ATCC 43812 / DSM 4252 / R-10</strain>
    </source>
</reference>
<dbReference type="STRING" id="518766.Rmar_1939"/>
<dbReference type="eggNOG" id="COG3188">
    <property type="taxonomic scope" value="Bacteria"/>
</dbReference>
<dbReference type="HOGENOM" id="CLU_018236_0_0_10"/>
<dbReference type="KEGG" id="rmr:Rmar_1939"/>
<sequence length="560" mass="62210">MSRLMQGGLALVVLVLVSTACFGQPVRFSGSLSLTGEQFSASESAPAAAYRPTWNGRLFARSVVSIGRWLEIPLELQLSTQERRFQGAPGVTLPGLQPFNQVGISPRIGPWLRLHLGSFTRPLTPLTLGGIRVRGAGMELTPGPLRLVVLYGRTRSPREADLDAGLSGSYARNFWAVQVGIQQGATEVLLTVSHQKDDTTRGESLRWLLTPDGPVRMAVAPQENTVASLQTGLRLGRYVRWRSEVAVGAFSRDLRSDQLEIGISIPSWLFTPRHSSNIDGAAEAELTVEPASSFSVALGGRWIGPGYTTLGQPQLESDVLDLTVAPRLQLRRMGLVVSMRGGLRYNNLRQSRLATTARTIVAVNLSWQPETRFGLDAAFSNYGFQLRPRADTLRLQNISRSLSLTPRLMLQQNGHLHTLSLTYSFQDSEDRTFTHPDGVHNRTHTLTLAHSYQMPSRLRLSTTLSFSDTRMPRWRTRIWAFSEAAQYPLRSGLQLQASAGLSRLTTVDTATQLMLRWGLRYQLPSPYRGTLSLDQQLRRTERAAGGFSELLTVLRYVYTW</sequence>
<evidence type="ECO:0000313" key="1">
    <source>
        <dbReference type="EMBL" id="ACY48822.1"/>
    </source>
</evidence>
<dbReference type="Proteomes" id="UP000002221">
    <property type="component" value="Chromosome"/>
</dbReference>
<keyword evidence="2" id="KW-1185">Reference proteome</keyword>
<protein>
    <submittedName>
        <fullName evidence="1">Uncharacterized protein</fullName>
    </submittedName>
</protein>
<dbReference type="AlphaFoldDB" id="D0MKB0"/>
<dbReference type="SUPFAM" id="SSF56935">
    <property type="entry name" value="Porins"/>
    <property type="match status" value="1"/>
</dbReference>
<gene>
    <name evidence="1" type="ordered locus">Rmar_1939</name>
</gene>
<dbReference type="RefSeq" id="WP_012844433.1">
    <property type="nucleotide sequence ID" value="NC_013501.1"/>
</dbReference>
<proteinExistence type="predicted"/>
<dbReference type="OrthoDB" id="1091532at2"/>